<dbReference type="InterPro" id="IPR006195">
    <property type="entry name" value="aa-tRNA-synth_II"/>
</dbReference>
<keyword evidence="5" id="KW-0436">Ligase</keyword>
<dbReference type="SUPFAM" id="SSF50249">
    <property type="entry name" value="Nucleic acid-binding proteins"/>
    <property type="match status" value="1"/>
</dbReference>
<keyword evidence="6" id="KW-0547">Nucleotide-binding</keyword>
<evidence type="ECO:0000256" key="6">
    <source>
        <dbReference type="ARBA" id="ARBA00022741"/>
    </source>
</evidence>
<dbReference type="EC" id="6.1.1.12" evidence="3"/>
<comment type="similarity">
    <text evidence="2">Belongs to the class-II aminoacyl-tRNA synthetase family. Type 2 subfamily.</text>
</comment>
<dbReference type="CDD" id="cd04320">
    <property type="entry name" value="AspRS_cyto_N"/>
    <property type="match status" value="1"/>
</dbReference>
<evidence type="ECO:0000256" key="1">
    <source>
        <dbReference type="ARBA" id="ARBA00004496"/>
    </source>
</evidence>
<feature type="domain" description="Aminoacyl-transfer RNA synthetases class-II family profile" evidence="13">
    <location>
        <begin position="379"/>
        <end position="682"/>
    </location>
</feature>
<evidence type="ECO:0000256" key="8">
    <source>
        <dbReference type="ARBA" id="ARBA00022917"/>
    </source>
</evidence>
<evidence type="ECO:0000256" key="11">
    <source>
        <dbReference type="ARBA" id="ARBA00047904"/>
    </source>
</evidence>
<dbReference type="FunFam" id="3.30.930.10:FF:000013">
    <property type="entry name" value="Aspartate--tRNA ligase, cytoplasmic"/>
    <property type="match status" value="1"/>
</dbReference>
<dbReference type="GO" id="GO:0005829">
    <property type="term" value="C:cytosol"/>
    <property type="evidence" value="ECO:0007669"/>
    <property type="project" value="TreeGrafter"/>
</dbReference>
<accession>A0A6G1JWX1</accession>
<feature type="compositionally biased region" description="Low complexity" evidence="12">
    <location>
        <begin position="32"/>
        <end position="43"/>
    </location>
</feature>
<evidence type="ECO:0000313" key="14">
    <source>
        <dbReference type="EMBL" id="KAF2705104.1"/>
    </source>
</evidence>
<dbReference type="InterPro" id="IPR004523">
    <property type="entry name" value="Asp-tRNA_synthase_2"/>
</dbReference>
<feature type="compositionally biased region" description="Polar residues" evidence="12">
    <location>
        <begin position="95"/>
        <end position="109"/>
    </location>
</feature>
<evidence type="ECO:0000256" key="10">
    <source>
        <dbReference type="ARBA" id="ARBA00033155"/>
    </source>
</evidence>
<evidence type="ECO:0000256" key="5">
    <source>
        <dbReference type="ARBA" id="ARBA00022598"/>
    </source>
</evidence>
<dbReference type="InterPro" id="IPR004365">
    <property type="entry name" value="NA-bd_OB_tRNA"/>
</dbReference>
<dbReference type="InterPro" id="IPR045864">
    <property type="entry name" value="aa-tRNA-synth_II/BPL/LPL"/>
</dbReference>
<comment type="catalytic activity">
    <reaction evidence="11">
        <text>tRNA(Asp) + L-aspartate + ATP = L-aspartyl-tRNA(Asp) + AMP + diphosphate</text>
        <dbReference type="Rhea" id="RHEA:19649"/>
        <dbReference type="Rhea" id="RHEA-COMP:9660"/>
        <dbReference type="Rhea" id="RHEA-COMP:9678"/>
        <dbReference type="ChEBI" id="CHEBI:29991"/>
        <dbReference type="ChEBI" id="CHEBI:30616"/>
        <dbReference type="ChEBI" id="CHEBI:33019"/>
        <dbReference type="ChEBI" id="CHEBI:78442"/>
        <dbReference type="ChEBI" id="CHEBI:78516"/>
        <dbReference type="ChEBI" id="CHEBI:456215"/>
        <dbReference type="EC" id="6.1.1.12"/>
    </reaction>
</comment>
<dbReference type="Pfam" id="PF00152">
    <property type="entry name" value="tRNA-synt_2"/>
    <property type="match status" value="1"/>
</dbReference>
<feature type="compositionally biased region" description="Basic and acidic residues" evidence="12">
    <location>
        <begin position="49"/>
        <end position="75"/>
    </location>
</feature>
<organism evidence="14 15">
    <name type="scientific">Pleomassaria siparia CBS 279.74</name>
    <dbReference type="NCBI Taxonomy" id="1314801"/>
    <lineage>
        <taxon>Eukaryota</taxon>
        <taxon>Fungi</taxon>
        <taxon>Dikarya</taxon>
        <taxon>Ascomycota</taxon>
        <taxon>Pezizomycotina</taxon>
        <taxon>Dothideomycetes</taxon>
        <taxon>Pleosporomycetidae</taxon>
        <taxon>Pleosporales</taxon>
        <taxon>Pleomassariaceae</taxon>
        <taxon>Pleomassaria</taxon>
    </lineage>
</organism>
<evidence type="ECO:0000256" key="7">
    <source>
        <dbReference type="ARBA" id="ARBA00022840"/>
    </source>
</evidence>
<feature type="region of interest" description="Disordered" evidence="12">
    <location>
        <begin position="1"/>
        <end position="171"/>
    </location>
</feature>
<dbReference type="EMBL" id="MU005780">
    <property type="protein sequence ID" value="KAF2705104.1"/>
    <property type="molecule type" value="Genomic_DNA"/>
</dbReference>
<keyword evidence="9 14" id="KW-0030">Aminoacyl-tRNA synthetase</keyword>
<evidence type="ECO:0000259" key="13">
    <source>
        <dbReference type="PROSITE" id="PS50862"/>
    </source>
</evidence>
<evidence type="ECO:0000256" key="2">
    <source>
        <dbReference type="ARBA" id="ARBA00005312"/>
    </source>
</evidence>
<reference evidence="14" key="1">
    <citation type="journal article" date="2020" name="Stud. Mycol.">
        <title>101 Dothideomycetes genomes: a test case for predicting lifestyles and emergence of pathogens.</title>
        <authorList>
            <person name="Haridas S."/>
            <person name="Albert R."/>
            <person name="Binder M."/>
            <person name="Bloem J."/>
            <person name="Labutti K."/>
            <person name="Salamov A."/>
            <person name="Andreopoulos B."/>
            <person name="Baker S."/>
            <person name="Barry K."/>
            <person name="Bills G."/>
            <person name="Bluhm B."/>
            <person name="Cannon C."/>
            <person name="Castanera R."/>
            <person name="Culley D."/>
            <person name="Daum C."/>
            <person name="Ezra D."/>
            <person name="Gonzalez J."/>
            <person name="Henrissat B."/>
            <person name="Kuo A."/>
            <person name="Liang C."/>
            <person name="Lipzen A."/>
            <person name="Lutzoni F."/>
            <person name="Magnuson J."/>
            <person name="Mondo S."/>
            <person name="Nolan M."/>
            <person name="Ohm R."/>
            <person name="Pangilinan J."/>
            <person name="Park H.-J."/>
            <person name="Ramirez L."/>
            <person name="Alfaro M."/>
            <person name="Sun H."/>
            <person name="Tritt A."/>
            <person name="Yoshinaga Y."/>
            <person name="Zwiers L.-H."/>
            <person name="Turgeon B."/>
            <person name="Goodwin S."/>
            <person name="Spatafora J."/>
            <person name="Crous P."/>
            <person name="Grigoriev I."/>
        </authorList>
    </citation>
    <scope>NUCLEOTIDE SEQUENCE</scope>
    <source>
        <strain evidence="14">CBS 279.74</strain>
    </source>
</reference>
<sequence>MSLKKALEKLKPGSRSNPASDDELTSPKPNGVAPAVPASPKSPGIFHRSSIDQRRSSGTLDRKDVVSPSDSRKSVDVIPSSPKSSGIFHRRTESPSRVNTGASKTSLAHRSTHSPIRVVKEKLHIGDNSSDDADLPLNREGDPMSKNQLRKHEKQAQQEERKRENLEREKEIERRKKELEAQALAELTPEQRAKYGDTPPNSYAGEWKNLPRADLRDFTVTDVGKEVLFRARIHHLRKMSSKFVFFVFRQQTETMQGILVEHGDISKYMLYWAEHLEVESVVLIRGILQEPRSKQGEVTGASIHDVEIAVHDIHVEAAVTEPLPFNVYEAEVTQADVDLEAANANTDHKEGQKRVRIADRTRLNNRVIDLRSTASQGIFRIQSGICGLFRSHLDSEGFIEIHTPKLQGGATESGASGFKVQYFGRGAFLAQSPQLAKQMSISADFKKVYEIGAVFRAENSNTYRHLTEYTGLDLEMAIDEHYHEVLRTLDRTFKAIFTGIYQRFRPEIEVIKRQFPHEDLVWLDQTPIIPFAEGIRMLNDSGWRDDNGNPLDENEDMGTRDEVQLGRVIKEKLGTDYYVLDKFPANARPFYAMPDPNNPELTNSFDIFLRGQEILSGGQRIHDTSMLLDKMQKLKVDPSSMEDYIQGFQWGAPPHGGGGIGLERILMLLLSLGNIRHASMFPRDPKSLPAKPIIKQLRHPESSTMHPPWEGQDRAAAGQAFQPIEKLIANYGDATNTSWLEPRTEIWRDEFTGAAVGFVPQDGFAITVGDPLCHTSQYLKTMTGFLKYIKKERNLKPLWLLVGADAEEVLATKFNWRTFSVVSEQRVDPAHNPALHDSDIQRKIRHAEKEGVKIVDYPLGTPVPDEMKKKLDARVEDWLANRKGRQVHLTNIRPWQDEEHRQYHIAQTPDGTIVAFVAMAQLSADHGWQVKYSLDFPNAPSGSIEHAVTHALKIVAQGGASTVTFGGGASSKFTPGHNVKGTRVKVLSRAYHAIATELKLTNKTEFREKLGAVDDPSYICYPPHGLGPMAVKAILNFFEDDD</sequence>
<feature type="compositionally biased region" description="Basic and acidic residues" evidence="12">
    <location>
        <begin position="1"/>
        <end position="11"/>
    </location>
</feature>
<feature type="compositionally biased region" description="Basic and acidic residues" evidence="12">
    <location>
        <begin position="154"/>
        <end position="171"/>
    </location>
</feature>
<dbReference type="GO" id="GO:0017101">
    <property type="term" value="C:aminoacyl-tRNA synthetase multienzyme complex"/>
    <property type="evidence" value="ECO:0007669"/>
    <property type="project" value="TreeGrafter"/>
</dbReference>
<comment type="subcellular location">
    <subcellularLocation>
        <location evidence="1">Cytoplasm</location>
    </subcellularLocation>
</comment>
<evidence type="ECO:0000313" key="15">
    <source>
        <dbReference type="Proteomes" id="UP000799428"/>
    </source>
</evidence>
<keyword evidence="4" id="KW-0963">Cytoplasm</keyword>
<dbReference type="InterPro" id="IPR002312">
    <property type="entry name" value="Asp/Asn-tRNA-synth_IIb"/>
</dbReference>
<dbReference type="GO" id="GO:0006422">
    <property type="term" value="P:aspartyl-tRNA aminoacylation"/>
    <property type="evidence" value="ECO:0007669"/>
    <property type="project" value="InterPro"/>
</dbReference>
<dbReference type="InterPro" id="IPR004364">
    <property type="entry name" value="Aa-tRNA-synt_II"/>
</dbReference>
<proteinExistence type="inferred from homology"/>
<evidence type="ECO:0000256" key="9">
    <source>
        <dbReference type="ARBA" id="ARBA00023146"/>
    </source>
</evidence>
<dbReference type="GO" id="GO:0004815">
    <property type="term" value="F:aspartate-tRNA ligase activity"/>
    <property type="evidence" value="ECO:0007669"/>
    <property type="project" value="UniProtKB-EC"/>
</dbReference>
<dbReference type="OrthoDB" id="372395at2759"/>
<dbReference type="PANTHER" id="PTHR43450">
    <property type="entry name" value="ASPARTYL-TRNA SYNTHETASE"/>
    <property type="match status" value="1"/>
</dbReference>
<dbReference type="Gene3D" id="3.30.930.10">
    <property type="entry name" value="Bira Bifunctional Protein, Domain 2"/>
    <property type="match status" value="1"/>
</dbReference>
<dbReference type="HAMAP" id="MF_02075">
    <property type="entry name" value="Asp_tRNA_synth_type2"/>
    <property type="match status" value="1"/>
</dbReference>
<evidence type="ECO:0000256" key="12">
    <source>
        <dbReference type="SAM" id="MobiDB-lite"/>
    </source>
</evidence>
<name>A0A6G1JWX1_9PLEO</name>
<dbReference type="Pfam" id="PF09924">
    <property type="entry name" value="LPG_synthase_C"/>
    <property type="match status" value="1"/>
</dbReference>
<gene>
    <name evidence="14" type="ORF">K504DRAFT_494454</name>
</gene>
<dbReference type="CDD" id="cd00776">
    <property type="entry name" value="AsxRS_core"/>
    <property type="match status" value="1"/>
</dbReference>
<dbReference type="InterPro" id="IPR024320">
    <property type="entry name" value="LPG_synthase_C"/>
</dbReference>
<dbReference type="GO" id="GO:0005524">
    <property type="term" value="F:ATP binding"/>
    <property type="evidence" value="ECO:0007669"/>
    <property type="project" value="UniProtKB-KW"/>
</dbReference>
<evidence type="ECO:0000256" key="3">
    <source>
        <dbReference type="ARBA" id="ARBA00012841"/>
    </source>
</evidence>
<dbReference type="InterPro" id="IPR012340">
    <property type="entry name" value="NA-bd_OB-fold"/>
</dbReference>
<keyword evidence="15" id="KW-1185">Reference proteome</keyword>
<evidence type="ECO:0000256" key="4">
    <source>
        <dbReference type="ARBA" id="ARBA00022490"/>
    </source>
</evidence>
<dbReference type="Proteomes" id="UP000799428">
    <property type="component" value="Unassembled WGS sequence"/>
</dbReference>
<dbReference type="GO" id="GO:0003723">
    <property type="term" value="F:RNA binding"/>
    <property type="evidence" value="ECO:0007669"/>
    <property type="project" value="TreeGrafter"/>
</dbReference>
<dbReference type="Gene3D" id="2.40.50.140">
    <property type="entry name" value="Nucleic acid-binding proteins"/>
    <property type="match status" value="1"/>
</dbReference>
<protein>
    <recommendedName>
        <fullName evidence="3">aspartate--tRNA ligase</fullName>
        <ecNumber evidence="3">6.1.1.12</ecNumber>
    </recommendedName>
    <alternativeName>
        <fullName evidence="10">Aspartyl-tRNA synthetase</fullName>
    </alternativeName>
</protein>
<keyword evidence="8" id="KW-0648">Protein biosynthesis</keyword>
<dbReference type="PANTHER" id="PTHR43450:SF2">
    <property type="entry name" value="ASPARTATE--TRNA LIGASE"/>
    <property type="match status" value="1"/>
</dbReference>
<keyword evidence="7" id="KW-0067">ATP-binding</keyword>
<dbReference type="AlphaFoldDB" id="A0A6G1JWX1"/>
<dbReference type="Pfam" id="PF01336">
    <property type="entry name" value="tRNA_anti-codon"/>
    <property type="match status" value="1"/>
</dbReference>
<dbReference type="SUPFAM" id="SSF55681">
    <property type="entry name" value="Class II aaRS and biotin synthetases"/>
    <property type="match status" value="1"/>
</dbReference>
<dbReference type="NCBIfam" id="TIGR00458">
    <property type="entry name" value="aspS_nondisc"/>
    <property type="match status" value="1"/>
</dbReference>
<dbReference type="PROSITE" id="PS50862">
    <property type="entry name" value="AA_TRNA_LIGASE_II"/>
    <property type="match status" value="1"/>
</dbReference>
<dbReference type="PRINTS" id="PR01042">
    <property type="entry name" value="TRNASYNTHASP"/>
</dbReference>